<proteinExistence type="predicted"/>
<evidence type="ECO:0000259" key="1">
    <source>
        <dbReference type="Pfam" id="PF00561"/>
    </source>
</evidence>
<reference evidence="3" key="1">
    <citation type="journal article" date="2019" name="Int. J. Syst. Evol. Microbiol.">
        <title>The Global Catalogue of Microorganisms (GCM) 10K type strain sequencing project: providing services to taxonomists for standard genome sequencing and annotation.</title>
        <authorList>
            <consortium name="The Broad Institute Genomics Platform"/>
            <consortium name="The Broad Institute Genome Sequencing Center for Infectious Disease"/>
            <person name="Wu L."/>
            <person name="Ma J."/>
        </authorList>
    </citation>
    <scope>NUCLEOTIDE SEQUENCE [LARGE SCALE GENOMIC DNA]</scope>
    <source>
        <strain evidence="3">CCUG 53903</strain>
    </source>
</reference>
<accession>A0ABW1DAG7</accession>
<evidence type="ECO:0000313" key="2">
    <source>
        <dbReference type="EMBL" id="MFC5835055.1"/>
    </source>
</evidence>
<evidence type="ECO:0000313" key="3">
    <source>
        <dbReference type="Proteomes" id="UP001596058"/>
    </source>
</evidence>
<dbReference type="InterPro" id="IPR000073">
    <property type="entry name" value="AB_hydrolase_1"/>
</dbReference>
<protein>
    <submittedName>
        <fullName evidence="2">Alpha/beta fold hydrolase</fullName>
    </submittedName>
</protein>
<sequence length="283" mass="30853">MTHHRSSEEETGGRTTLVEAGPHRISVTVFGSGEPAVIIEPAFGGNAESWRDVAESLAGETTVVTYDRAAYGASSRAQDNRMPADIARDLHEVLNAAGIARPVVLVGHSAGGVQVRAFTKLYDTEVAGMVLVDSSTEGQTQVLRDCLPWRDRFFEAVILPFLITVSRQIRSGADRRSMMRELRAMRRLTAADRSLAEGALGDRPLVVLTRGPRDSDAVAEDWRRWHRLNAGLARLSANSRHVIADRAGHYIHDDDPGLVVAAIKDVLHSVRTGHRLDDLPATG</sequence>
<organism evidence="2 3">
    <name type="scientific">Nonomuraea insulae</name>
    <dbReference type="NCBI Taxonomy" id="1616787"/>
    <lineage>
        <taxon>Bacteria</taxon>
        <taxon>Bacillati</taxon>
        <taxon>Actinomycetota</taxon>
        <taxon>Actinomycetes</taxon>
        <taxon>Streptosporangiales</taxon>
        <taxon>Streptosporangiaceae</taxon>
        <taxon>Nonomuraea</taxon>
    </lineage>
</organism>
<keyword evidence="3" id="KW-1185">Reference proteome</keyword>
<dbReference type="InterPro" id="IPR050266">
    <property type="entry name" value="AB_hydrolase_sf"/>
</dbReference>
<dbReference type="Pfam" id="PF00561">
    <property type="entry name" value="Abhydrolase_1"/>
    <property type="match status" value="1"/>
</dbReference>
<dbReference type="PANTHER" id="PTHR43798">
    <property type="entry name" value="MONOACYLGLYCEROL LIPASE"/>
    <property type="match status" value="1"/>
</dbReference>
<dbReference type="SUPFAM" id="SSF53474">
    <property type="entry name" value="alpha/beta-Hydrolases"/>
    <property type="match status" value="1"/>
</dbReference>
<comment type="caution">
    <text evidence="2">The sequence shown here is derived from an EMBL/GenBank/DDBJ whole genome shotgun (WGS) entry which is preliminary data.</text>
</comment>
<dbReference type="RefSeq" id="WP_379524467.1">
    <property type="nucleotide sequence ID" value="NZ_JBHSPA010000117.1"/>
</dbReference>
<keyword evidence="2" id="KW-0378">Hydrolase</keyword>
<dbReference type="Gene3D" id="3.40.50.1820">
    <property type="entry name" value="alpha/beta hydrolase"/>
    <property type="match status" value="1"/>
</dbReference>
<feature type="domain" description="AB hydrolase-1" evidence="1">
    <location>
        <begin position="35"/>
        <end position="151"/>
    </location>
</feature>
<name>A0ABW1DAG7_9ACTN</name>
<dbReference type="GO" id="GO:0016787">
    <property type="term" value="F:hydrolase activity"/>
    <property type="evidence" value="ECO:0007669"/>
    <property type="project" value="UniProtKB-KW"/>
</dbReference>
<dbReference type="Proteomes" id="UP001596058">
    <property type="component" value="Unassembled WGS sequence"/>
</dbReference>
<dbReference type="EMBL" id="JBHSPA010000117">
    <property type="protein sequence ID" value="MFC5835055.1"/>
    <property type="molecule type" value="Genomic_DNA"/>
</dbReference>
<dbReference type="InterPro" id="IPR029058">
    <property type="entry name" value="AB_hydrolase_fold"/>
</dbReference>
<gene>
    <name evidence="2" type="ORF">ACFPZ3_65435</name>
</gene>